<dbReference type="EMBL" id="JAFLRJ010001395">
    <property type="protein sequence ID" value="MBO0518234.1"/>
    <property type="molecule type" value="Genomic_DNA"/>
</dbReference>
<keyword evidence="3" id="KW-1185">Reference proteome</keyword>
<evidence type="ECO:0000259" key="1">
    <source>
        <dbReference type="Pfam" id="PF13401"/>
    </source>
</evidence>
<feature type="domain" description="ORC1/DEAH AAA+ ATPase" evidence="1">
    <location>
        <begin position="52"/>
        <end position="123"/>
    </location>
</feature>
<reference evidence="2" key="1">
    <citation type="submission" date="2021-03" db="EMBL/GenBank/DDBJ databases">
        <title>Streptomyces poriferae sp. nov., a novel marine sponge-derived Actinobacteria species with anti-MRSA activity.</title>
        <authorList>
            <person name="Sandoval-Powers M."/>
            <person name="Kralova S."/>
            <person name="Nguyen G.-S."/>
            <person name="Fawwal D."/>
            <person name="Degnes K."/>
            <person name="Klinkenberg G."/>
            <person name="Sletta H."/>
            <person name="Wentzel A."/>
            <person name="Liles M.R."/>
        </authorList>
    </citation>
    <scope>NUCLEOTIDE SEQUENCE</scope>
    <source>
        <strain evidence="2">DSM 41794</strain>
    </source>
</reference>
<dbReference type="GO" id="GO:0016887">
    <property type="term" value="F:ATP hydrolysis activity"/>
    <property type="evidence" value="ECO:0007669"/>
    <property type="project" value="InterPro"/>
</dbReference>
<feature type="non-terminal residue" evidence="2">
    <location>
        <position position="1"/>
    </location>
</feature>
<accession>A0A939FH21</accession>
<dbReference type="Gene3D" id="3.40.50.300">
    <property type="entry name" value="P-loop containing nucleotide triphosphate hydrolases"/>
    <property type="match status" value="1"/>
</dbReference>
<protein>
    <submittedName>
        <fullName evidence="2">ATP-binding protein</fullName>
    </submittedName>
</protein>
<evidence type="ECO:0000313" key="2">
    <source>
        <dbReference type="EMBL" id="MBO0518234.1"/>
    </source>
</evidence>
<dbReference type="RefSeq" id="WP_242553811.1">
    <property type="nucleotide sequence ID" value="NZ_JAFLRJ010001395.1"/>
</dbReference>
<keyword evidence="2" id="KW-0547">Nucleotide-binding</keyword>
<name>A0A939FH21_9ACTN</name>
<proteinExistence type="predicted"/>
<feature type="non-terminal residue" evidence="2">
    <location>
        <position position="151"/>
    </location>
</feature>
<dbReference type="Pfam" id="PF13401">
    <property type="entry name" value="AAA_22"/>
    <property type="match status" value="1"/>
</dbReference>
<dbReference type="InterPro" id="IPR027417">
    <property type="entry name" value="P-loop_NTPase"/>
</dbReference>
<keyword evidence="2" id="KW-0067">ATP-binding</keyword>
<dbReference type="Proteomes" id="UP000664167">
    <property type="component" value="Unassembled WGS sequence"/>
</dbReference>
<organism evidence="2 3">
    <name type="scientific">Streptomyces beijiangensis</name>
    <dbReference type="NCBI Taxonomy" id="163361"/>
    <lineage>
        <taxon>Bacteria</taxon>
        <taxon>Bacillati</taxon>
        <taxon>Actinomycetota</taxon>
        <taxon>Actinomycetes</taxon>
        <taxon>Kitasatosporales</taxon>
        <taxon>Streptomycetaceae</taxon>
        <taxon>Streptomyces</taxon>
    </lineage>
</organism>
<evidence type="ECO:0000313" key="3">
    <source>
        <dbReference type="Proteomes" id="UP000664167"/>
    </source>
</evidence>
<sequence>VSPSRAVFLATHAPLRIRRSRLDGRSVLADGALVDEKTVRDEFLALKSDTGALLVPIVGDSGTGKSHLVRWVGETLPDSAKRKVIYLEKAKTSLRAVIDALLADVQDGNLAKLRDDIHRFTDSVDVATLSRRLVNALSESLAATTVRDVPQ</sequence>
<dbReference type="SUPFAM" id="SSF52540">
    <property type="entry name" value="P-loop containing nucleoside triphosphate hydrolases"/>
    <property type="match status" value="1"/>
</dbReference>
<gene>
    <name evidence="2" type="ORF">J0695_41980</name>
</gene>
<comment type="caution">
    <text evidence="2">The sequence shown here is derived from an EMBL/GenBank/DDBJ whole genome shotgun (WGS) entry which is preliminary data.</text>
</comment>
<dbReference type="GO" id="GO:0005524">
    <property type="term" value="F:ATP binding"/>
    <property type="evidence" value="ECO:0007669"/>
    <property type="project" value="UniProtKB-KW"/>
</dbReference>
<dbReference type="AlphaFoldDB" id="A0A939FH21"/>
<dbReference type="InterPro" id="IPR049945">
    <property type="entry name" value="AAA_22"/>
</dbReference>